<protein>
    <submittedName>
        <fullName evidence="1">Uncharacterized protein</fullName>
    </submittedName>
</protein>
<organism evidence="1 2">
    <name type="scientific">Protopolystoma xenopodis</name>
    <dbReference type="NCBI Taxonomy" id="117903"/>
    <lineage>
        <taxon>Eukaryota</taxon>
        <taxon>Metazoa</taxon>
        <taxon>Spiralia</taxon>
        <taxon>Lophotrochozoa</taxon>
        <taxon>Platyhelminthes</taxon>
        <taxon>Monogenea</taxon>
        <taxon>Polyopisthocotylea</taxon>
        <taxon>Polystomatidea</taxon>
        <taxon>Polystomatidae</taxon>
        <taxon>Protopolystoma</taxon>
    </lineage>
</organism>
<gene>
    <name evidence="1" type="ORF">PXEA_LOCUS31195</name>
</gene>
<accession>A0A3S5AID3</accession>
<evidence type="ECO:0000313" key="2">
    <source>
        <dbReference type="Proteomes" id="UP000784294"/>
    </source>
</evidence>
<sequence>MEEMAGAGGWAGEKQVLELAIETVPITQQYIEVVHPPPSRLVRTVQSYLSEYLLTTLRWHLGIGPSHKQAYPPLSLTHTHTHTHTQRQVRKFVASRRLCETMKEHKCATECAGGAQLSIMYHFRQDQKEIMAVWTIVDNPRDVRGRFAAL</sequence>
<name>A0A3S5AID3_9PLAT</name>
<keyword evidence="2" id="KW-1185">Reference proteome</keyword>
<evidence type="ECO:0000313" key="1">
    <source>
        <dbReference type="EMBL" id="VEL37755.1"/>
    </source>
</evidence>
<comment type="caution">
    <text evidence="1">The sequence shown here is derived from an EMBL/GenBank/DDBJ whole genome shotgun (WGS) entry which is preliminary data.</text>
</comment>
<dbReference type="EMBL" id="CAAALY010255892">
    <property type="protein sequence ID" value="VEL37755.1"/>
    <property type="molecule type" value="Genomic_DNA"/>
</dbReference>
<reference evidence="1" key="1">
    <citation type="submission" date="2018-11" db="EMBL/GenBank/DDBJ databases">
        <authorList>
            <consortium name="Pathogen Informatics"/>
        </authorList>
    </citation>
    <scope>NUCLEOTIDE SEQUENCE</scope>
</reference>
<proteinExistence type="predicted"/>
<dbReference type="AlphaFoldDB" id="A0A3S5AID3"/>
<dbReference type="Proteomes" id="UP000784294">
    <property type="component" value="Unassembled WGS sequence"/>
</dbReference>